<dbReference type="OrthoDB" id="5076444at2759"/>
<dbReference type="VEuPathDB" id="FungiDB:FOMG_19135"/>
<sequence length="170" mass="19259">MTSQRPGISVSFTATSSQTFLAPDSSVISDNGDSDVGETSISPLLTSQFKKKKRRRRYGILRPSEGIRSSVIRKPAEYLENGGTAHIYKHLKSHTTLDILTPNEERAAKTRNHLEEAFSRMSQNTNPLKRRRHDDETTDLDADKFEQLYVEWIADCGIALRMATRESFRA</sequence>
<name>W9ZSQ9_FUSOX</name>
<dbReference type="HOGENOM" id="CLU_1570731_0_0_1"/>
<evidence type="ECO:0000313" key="1">
    <source>
        <dbReference type="EMBL" id="EXK24126.1"/>
    </source>
</evidence>
<accession>W9ZSQ9</accession>
<organism evidence="1">
    <name type="scientific">Fusarium oxysporum f. sp. melonis 26406</name>
    <dbReference type="NCBI Taxonomy" id="1089452"/>
    <lineage>
        <taxon>Eukaryota</taxon>
        <taxon>Fungi</taxon>
        <taxon>Dikarya</taxon>
        <taxon>Ascomycota</taxon>
        <taxon>Pezizomycotina</taxon>
        <taxon>Sordariomycetes</taxon>
        <taxon>Hypocreomycetidae</taxon>
        <taxon>Hypocreales</taxon>
        <taxon>Nectriaceae</taxon>
        <taxon>Fusarium</taxon>
        <taxon>Fusarium oxysporum species complex</taxon>
    </lineage>
</organism>
<proteinExistence type="predicted"/>
<protein>
    <submittedName>
        <fullName evidence="1">Uncharacterized protein</fullName>
    </submittedName>
</protein>
<dbReference type="EMBL" id="KI980419">
    <property type="protein sequence ID" value="EXK24126.1"/>
    <property type="molecule type" value="Genomic_DNA"/>
</dbReference>
<dbReference type="AlphaFoldDB" id="W9ZSQ9"/>
<reference evidence="1" key="1">
    <citation type="submission" date="2012-04" db="EMBL/GenBank/DDBJ databases">
        <title>The Genome Sequence of Fusarium oxysporum melonis.</title>
        <authorList>
            <consortium name="The Broad Institute Genome Sequencing Platform"/>
            <person name="Ma L.-J."/>
            <person name="Gale L.R."/>
            <person name="Schwartz D.C."/>
            <person name="Zhou S."/>
            <person name="Corby-Kistler H."/>
            <person name="Young S.K."/>
            <person name="Zeng Q."/>
            <person name="Gargeya S."/>
            <person name="Fitzgerald M."/>
            <person name="Haas B."/>
            <person name="Abouelleil A."/>
            <person name="Alvarado L."/>
            <person name="Arachchi H.M."/>
            <person name="Berlin A."/>
            <person name="Brown A."/>
            <person name="Chapman S.B."/>
            <person name="Chen Z."/>
            <person name="Dunbar C."/>
            <person name="Freedman E."/>
            <person name="Gearin G."/>
            <person name="Goldberg J."/>
            <person name="Griggs A."/>
            <person name="Gujja S."/>
            <person name="Heiman D."/>
            <person name="Howarth C."/>
            <person name="Larson L."/>
            <person name="Lui A."/>
            <person name="MacDonald P.J.P."/>
            <person name="Montmayeur A."/>
            <person name="Murphy C."/>
            <person name="Neiman D."/>
            <person name="Pearson M."/>
            <person name="Priest M."/>
            <person name="Roberts A."/>
            <person name="Saif S."/>
            <person name="Shea T."/>
            <person name="Shenoy N."/>
            <person name="Sisk P."/>
            <person name="Stolte C."/>
            <person name="Sykes S."/>
            <person name="Wortman J."/>
            <person name="Nusbaum C."/>
            <person name="Birren B."/>
        </authorList>
    </citation>
    <scope>NUCLEOTIDE SEQUENCE</scope>
    <source>
        <strain evidence="1">26406</strain>
    </source>
</reference>
<dbReference type="Proteomes" id="UP000030703">
    <property type="component" value="Unassembled WGS sequence"/>
</dbReference>
<gene>
    <name evidence="1" type="ORF">FOMG_19135</name>
</gene>
<reference evidence="1" key="2">
    <citation type="submission" date="2014-02" db="EMBL/GenBank/DDBJ databases">
        <title>Annotation of the Genome Sequence of Fusarium oxysporum f. sp. melonis 26406.</title>
        <authorList>
            <consortium name="The Broad Institute Genomics Platform"/>
            <person name="Ma L.-J."/>
            <person name="Corby-Kistler H."/>
            <person name="Broz K."/>
            <person name="Gale L.R."/>
            <person name="Jonkers W."/>
            <person name="O'Donnell K."/>
            <person name="Ploetz R."/>
            <person name="Steinberg C."/>
            <person name="Schwartz D.C."/>
            <person name="VanEtten H."/>
            <person name="Zhou S."/>
            <person name="Young S.K."/>
            <person name="Zeng Q."/>
            <person name="Gargeya S."/>
            <person name="Fitzgerald M."/>
            <person name="Abouelleil A."/>
            <person name="Alvarado L."/>
            <person name="Chapman S.B."/>
            <person name="Gainer-Dewar J."/>
            <person name="Goldberg J."/>
            <person name="Griggs A."/>
            <person name="Gujja S."/>
            <person name="Hansen M."/>
            <person name="Howarth C."/>
            <person name="Imamovic A."/>
            <person name="Ireland A."/>
            <person name="Larimer J."/>
            <person name="McCowan C."/>
            <person name="Murphy C."/>
            <person name="Pearson M."/>
            <person name="Poon T.W."/>
            <person name="Priest M."/>
            <person name="Roberts A."/>
            <person name="Saif S."/>
            <person name="Shea T."/>
            <person name="Sykes S."/>
            <person name="Wortman J."/>
            <person name="Nusbaum C."/>
            <person name="Birren B."/>
        </authorList>
    </citation>
    <scope>NUCLEOTIDE SEQUENCE</scope>
    <source>
        <strain evidence="1">26406</strain>
    </source>
</reference>